<keyword evidence="2" id="KW-1003">Cell membrane</keyword>
<evidence type="ECO:0000256" key="6">
    <source>
        <dbReference type="ARBA" id="ARBA00023315"/>
    </source>
</evidence>
<keyword evidence="6 7" id="KW-0012">Acyltransferase</keyword>
<evidence type="ECO:0000256" key="2">
    <source>
        <dbReference type="ARBA" id="ARBA00022475"/>
    </source>
</evidence>
<accession>A0A9Q3UQA5</accession>
<evidence type="ECO:0000256" key="1">
    <source>
        <dbReference type="ARBA" id="ARBA00004533"/>
    </source>
</evidence>
<evidence type="ECO:0000256" key="4">
    <source>
        <dbReference type="ARBA" id="ARBA00022679"/>
    </source>
</evidence>
<sequence>MGRRTNPAIQTLKGRTAAGALRLLGLLPFRLNRAIATALGRLLAALPTESRRITRINLALCLPDQPAPERLARQSLVESVKNTFEIARFWHRPEDGLERVVAEDGDGPLRQAVANREPVLILAPHLGCWEVLNFWLAREFGLHAMFAPSGLPELDELIKQGREHFGTTMYPATARGVAGLVRAMRQGALTAILPDQVADRRSGRFAPFFGQPAFTGTLSCKLIKQTGARVFMAWARRLPGSQGFEIRVRPADPGVHDDDLDYALTTMNRSIEALIREEPAQYLWSYKRFRRQPPGGRLPY</sequence>
<dbReference type="EMBL" id="JAJGNA010000029">
    <property type="protein sequence ID" value="MCC4310136.1"/>
    <property type="molecule type" value="Genomic_DNA"/>
</dbReference>
<dbReference type="GO" id="GO:0009247">
    <property type="term" value="P:glycolipid biosynthetic process"/>
    <property type="evidence" value="ECO:0007669"/>
    <property type="project" value="UniProtKB-ARBA"/>
</dbReference>
<keyword evidence="8" id="KW-1185">Reference proteome</keyword>
<dbReference type="Proteomes" id="UP001108027">
    <property type="component" value="Unassembled WGS sequence"/>
</dbReference>
<dbReference type="PANTHER" id="PTHR30606:SF10">
    <property type="entry name" value="PHOSPHATIDYLINOSITOL MANNOSIDE ACYLTRANSFERASE"/>
    <property type="match status" value="1"/>
</dbReference>
<dbReference type="InterPro" id="IPR004960">
    <property type="entry name" value="LipA_acyltrans"/>
</dbReference>
<dbReference type="GO" id="GO:0005886">
    <property type="term" value="C:plasma membrane"/>
    <property type="evidence" value="ECO:0007669"/>
    <property type="project" value="UniProtKB-SubCell"/>
</dbReference>
<protein>
    <submittedName>
        <fullName evidence="7">Lysophospholipid acyltransferase family protein</fullName>
    </submittedName>
</protein>
<evidence type="ECO:0000313" key="8">
    <source>
        <dbReference type="Proteomes" id="UP001108027"/>
    </source>
</evidence>
<organism evidence="7 8">
    <name type="scientific">Alloalcanivorax marinus</name>
    <dbReference type="NCBI Taxonomy" id="1177169"/>
    <lineage>
        <taxon>Bacteria</taxon>
        <taxon>Pseudomonadati</taxon>
        <taxon>Pseudomonadota</taxon>
        <taxon>Gammaproteobacteria</taxon>
        <taxon>Oceanospirillales</taxon>
        <taxon>Alcanivoracaceae</taxon>
        <taxon>Alloalcanivorax</taxon>
    </lineage>
</organism>
<comment type="subcellular location">
    <subcellularLocation>
        <location evidence="1">Cell inner membrane</location>
    </subcellularLocation>
</comment>
<keyword evidence="5" id="KW-0472">Membrane</keyword>
<name>A0A9Q3UQA5_9GAMM</name>
<dbReference type="RefSeq" id="WP_204431465.1">
    <property type="nucleotide sequence ID" value="NZ_ARXL01000009.1"/>
</dbReference>
<evidence type="ECO:0000256" key="3">
    <source>
        <dbReference type="ARBA" id="ARBA00022519"/>
    </source>
</evidence>
<dbReference type="CDD" id="cd07984">
    <property type="entry name" value="LPLAT_LABLAT-like"/>
    <property type="match status" value="1"/>
</dbReference>
<proteinExistence type="predicted"/>
<gene>
    <name evidence="7" type="ORF">LL252_16295</name>
</gene>
<dbReference type="AlphaFoldDB" id="A0A9Q3UQA5"/>
<evidence type="ECO:0000313" key="7">
    <source>
        <dbReference type="EMBL" id="MCC4310136.1"/>
    </source>
</evidence>
<dbReference type="GO" id="GO:0016746">
    <property type="term" value="F:acyltransferase activity"/>
    <property type="evidence" value="ECO:0007669"/>
    <property type="project" value="UniProtKB-KW"/>
</dbReference>
<dbReference type="PIRSF" id="PIRSF026649">
    <property type="entry name" value="MsbB"/>
    <property type="match status" value="1"/>
</dbReference>
<dbReference type="PANTHER" id="PTHR30606">
    <property type="entry name" value="LIPID A BIOSYNTHESIS LAUROYL ACYLTRANSFERASE"/>
    <property type="match status" value="1"/>
</dbReference>
<evidence type="ECO:0000256" key="5">
    <source>
        <dbReference type="ARBA" id="ARBA00023136"/>
    </source>
</evidence>
<reference evidence="7" key="1">
    <citation type="submission" date="2021-10" db="EMBL/GenBank/DDBJ databases">
        <title>The diversity and Nitrogen Metabolism of Culturable Nitrate-Utilizing Bacteria Within the Oxygen Minimum Zone of the Changjiang (Yangtze River)Estuary.</title>
        <authorList>
            <person name="Zhang D."/>
            <person name="Zheng J."/>
            <person name="Liu S."/>
            <person name="He W."/>
        </authorList>
    </citation>
    <scope>NUCLEOTIDE SEQUENCE</scope>
    <source>
        <strain evidence="7">FXH-223</strain>
    </source>
</reference>
<dbReference type="Pfam" id="PF03279">
    <property type="entry name" value="Lip_A_acyltrans"/>
    <property type="match status" value="1"/>
</dbReference>
<keyword evidence="4" id="KW-0808">Transferase</keyword>
<keyword evidence="3" id="KW-0997">Cell inner membrane</keyword>
<comment type="caution">
    <text evidence="7">The sequence shown here is derived from an EMBL/GenBank/DDBJ whole genome shotgun (WGS) entry which is preliminary data.</text>
</comment>